<gene>
    <name evidence="1" type="ORF">TU35_002325</name>
</gene>
<proteinExistence type="predicted"/>
<evidence type="ECO:0000313" key="1">
    <source>
        <dbReference type="EMBL" id="MFB6490076.1"/>
    </source>
</evidence>
<keyword evidence="1" id="KW-0560">Oxidoreductase</keyword>
<name>A0ACC6UZJ5_9CREN</name>
<evidence type="ECO:0000313" key="2">
    <source>
        <dbReference type="Proteomes" id="UP000033636"/>
    </source>
</evidence>
<dbReference type="EMBL" id="JZWT02000004">
    <property type="protein sequence ID" value="MFB6490076.1"/>
    <property type="molecule type" value="Genomic_DNA"/>
</dbReference>
<sequence>MPKRILILGGGTGGLVISRELREQLSADEAEIVVVDKKRFSEFRPSYLYVAVGYRKPDEIRGPLDRLAKWNIKYVNAEVKAIDAANRTVKTTAGDMKYDVLVVALGAETVPTGVPHPWELDDAMKVAEALSNFKGGTVVVATHSLPYRCPPAPVEFAMLLHYYFLARNMRDKAKIVMVHPMKRPFENFGPVAAKAMTQMLAENGIEYLGMGQAKAVNSFGNGVLEAANGEKVKYDLLFMVPPHKAPDPVLNSDLAKNGWAAPRNPATGDFRSAKYDDVYVVGDVAAPNVPVGMAGTILHSYAPWIVSNIVADVKGVSLGKPPFRVVGVCALDTGAFGMAAACDFTKFVKKEKPYPDCWFLPPSGPSRIFKELFEKMYFNWLLRWTP</sequence>
<organism evidence="1 2">
    <name type="scientific">Thermoproteus sp. AZ2</name>
    <dbReference type="NCBI Taxonomy" id="1609232"/>
    <lineage>
        <taxon>Archaea</taxon>
        <taxon>Thermoproteota</taxon>
        <taxon>Thermoprotei</taxon>
        <taxon>Thermoproteales</taxon>
        <taxon>Thermoproteaceae</taxon>
        <taxon>Thermoproteus</taxon>
    </lineage>
</organism>
<reference evidence="1" key="1">
    <citation type="submission" date="2024-07" db="EMBL/GenBank/DDBJ databases">
        <title>Metagenome and Metagenome-Assembled Genomes of Archaea from a hot spring from the geothermal field of Los Azufres, Mexico.</title>
        <authorList>
            <person name="Marin-Paredes R."/>
            <person name="Martinez-Romero E."/>
            <person name="Servin-Garciduenas L.E."/>
        </authorList>
    </citation>
    <scope>NUCLEOTIDE SEQUENCE</scope>
</reference>
<accession>A0ACC6UZJ5</accession>
<dbReference type="Proteomes" id="UP000033636">
    <property type="component" value="Unassembled WGS sequence"/>
</dbReference>
<protein>
    <submittedName>
        <fullName evidence="1">NAD(P)/FAD-dependent oxidoreductase</fullName>
        <ecNumber evidence="1">1.6.5.-</ecNumber>
    </submittedName>
</protein>
<dbReference type="EC" id="1.6.5.-" evidence="1"/>
<comment type="caution">
    <text evidence="1">The sequence shown here is derived from an EMBL/GenBank/DDBJ whole genome shotgun (WGS) entry which is preliminary data.</text>
</comment>